<dbReference type="AlphaFoldDB" id="A0A1M6YBK0"/>
<protein>
    <submittedName>
        <fullName evidence="1">Diaminopimelate epimerase</fullName>
    </submittedName>
</protein>
<keyword evidence="2" id="KW-1185">Reference proteome</keyword>
<accession>A0A1M6YBK0</accession>
<sequence length="275" mass="29760">MELQFVKVSPNENMTLLIESPVPRSQHLAVAKALIAYGSVYAEQAGYIEEPENKAACARLQMMAGEFCGNATLSLGAYLFSKEHPQTGAEKNFLLEVSGADSLIDCHMKKEADGYLGQLSMPMPAKIATETYVLDGVSYELETVYLPGITHIIVPKALWGEKAREKAEQATAAWENQIAEEAFGVLLFDETEMTLEPLVCVKNASLVWERGCGSGTTALGAALATKKQDSLSLGLKQPGGVMQIDAEWKDGCLYSLTLMVHVKIVAAGTAYLESF</sequence>
<dbReference type="Pfam" id="PF26317">
    <property type="entry name" value="CntK_N"/>
    <property type="match status" value="1"/>
</dbReference>
<reference evidence="1 2" key="1">
    <citation type="submission" date="2016-11" db="EMBL/GenBank/DDBJ databases">
        <authorList>
            <person name="Jaros S."/>
            <person name="Januszkiewicz K."/>
            <person name="Wedrychowicz H."/>
        </authorList>
    </citation>
    <scope>NUCLEOTIDE SEQUENCE [LARGE SCALE GENOMIC DNA]</scope>
    <source>
        <strain evidence="1 2">DSM 14214</strain>
    </source>
</reference>
<proteinExistence type="predicted"/>
<gene>
    <name evidence="1" type="ORF">SAMN02745138_02962</name>
</gene>
<dbReference type="EMBL" id="FRAH01000072">
    <property type="protein sequence ID" value="SHL15309.1"/>
    <property type="molecule type" value="Genomic_DNA"/>
</dbReference>
<organism evidence="1 2">
    <name type="scientific">Anaerotignum lactatifermentans DSM 14214</name>
    <dbReference type="NCBI Taxonomy" id="1121323"/>
    <lineage>
        <taxon>Bacteria</taxon>
        <taxon>Bacillati</taxon>
        <taxon>Bacillota</taxon>
        <taxon>Clostridia</taxon>
        <taxon>Lachnospirales</taxon>
        <taxon>Anaerotignaceae</taxon>
        <taxon>Anaerotignum</taxon>
    </lineage>
</organism>
<dbReference type="Proteomes" id="UP000183975">
    <property type="component" value="Unassembled WGS sequence"/>
</dbReference>
<dbReference type="InterPro" id="IPR058944">
    <property type="entry name" value="CntK-like"/>
</dbReference>
<dbReference type="SUPFAM" id="SSF54506">
    <property type="entry name" value="Diaminopimelate epimerase-like"/>
    <property type="match status" value="1"/>
</dbReference>
<name>A0A1M6YBK0_9FIRM</name>
<dbReference type="RefSeq" id="WP_072853049.1">
    <property type="nucleotide sequence ID" value="NZ_FRAH01000072.1"/>
</dbReference>
<evidence type="ECO:0000313" key="2">
    <source>
        <dbReference type="Proteomes" id="UP000183975"/>
    </source>
</evidence>
<dbReference type="OrthoDB" id="9813391at2"/>
<evidence type="ECO:0000313" key="1">
    <source>
        <dbReference type="EMBL" id="SHL15309.1"/>
    </source>
</evidence>